<comment type="caution">
    <text evidence="1">The sequence shown here is derived from an EMBL/GenBank/DDBJ whole genome shotgun (WGS) entry which is preliminary data.</text>
</comment>
<dbReference type="EMBL" id="LQYS01000123">
    <property type="protein sequence ID" value="KYD06915.1"/>
    <property type="molecule type" value="Genomic_DNA"/>
</dbReference>
<gene>
    <name evidence="1" type="ORF">B4119_0703</name>
</gene>
<organism evidence="1 2">
    <name type="scientific">Saccharococcus caldoxylosilyticus</name>
    <dbReference type="NCBI Taxonomy" id="81408"/>
    <lineage>
        <taxon>Bacteria</taxon>
        <taxon>Bacillati</taxon>
        <taxon>Bacillota</taxon>
        <taxon>Bacilli</taxon>
        <taxon>Bacillales</taxon>
        <taxon>Anoxybacillaceae</taxon>
        <taxon>Saccharococcus</taxon>
    </lineage>
</organism>
<protein>
    <submittedName>
        <fullName evidence="1">Uncharacterized protein</fullName>
    </submittedName>
</protein>
<name>A0A150L3M1_9BACL</name>
<accession>A0A150L3M1</accession>
<proteinExistence type="predicted"/>
<dbReference type="Proteomes" id="UP000075455">
    <property type="component" value="Unassembled WGS sequence"/>
</dbReference>
<reference evidence="1 2" key="1">
    <citation type="submission" date="2016-01" db="EMBL/GenBank/DDBJ databases">
        <title>Draft Genome Sequences of Seven Thermophilic Sporeformers Isolated from Foods.</title>
        <authorList>
            <person name="Berendsen E.M."/>
            <person name="Wells-Bennik M.H."/>
            <person name="Krawcyk A.O."/>
            <person name="De Jong A."/>
            <person name="Holsappel S."/>
            <person name="Eijlander R.T."/>
            <person name="Kuipers O.P."/>
        </authorList>
    </citation>
    <scope>NUCLEOTIDE SEQUENCE [LARGE SCALE GENOMIC DNA]</scope>
    <source>
        <strain evidence="1 2">B4119</strain>
    </source>
</reference>
<sequence length="48" mass="5539">MQLFLDEEYINKSISNCFNASSFLRRLVEEEAVSIPKDGFLLSFIVPQ</sequence>
<dbReference type="AlphaFoldDB" id="A0A150L3M1"/>
<evidence type="ECO:0000313" key="2">
    <source>
        <dbReference type="Proteomes" id="UP000075455"/>
    </source>
</evidence>
<evidence type="ECO:0000313" key="1">
    <source>
        <dbReference type="EMBL" id="KYD06915.1"/>
    </source>
</evidence>